<dbReference type="Proteomes" id="UP001516400">
    <property type="component" value="Unassembled WGS sequence"/>
</dbReference>
<dbReference type="AlphaFoldDB" id="A0ABD2P6D4"/>
<reference evidence="3 4" key="1">
    <citation type="journal article" date="2021" name="BMC Biol.">
        <title>Horizontally acquired antibacterial genes associated with adaptive radiation of ladybird beetles.</title>
        <authorList>
            <person name="Li H.S."/>
            <person name="Tang X.F."/>
            <person name="Huang Y.H."/>
            <person name="Xu Z.Y."/>
            <person name="Chen M.L."/>
            <person name="Du X.Y."/>
            <person name="Qiu B.Y."/>
            <person name="Chen P.T."/>
            <person name="Zhang W."/>
            <person name="Slipinski A."/>
            <person name="Escalona H.E."/>
            <person name="Waterhouse R.M."/>
            <person name="Zwick A."/>
            <person name="Pang H."/>
        </authorList>
    </citation>
    <scope>NUCLEOTIDE SEQUENCE [LARGE SCALE GENOMIC DNA]</scope>
    <source>
        <strain evidence="3">SYSU2018</strain>
    </source>
</reference>
<accession>A0ABD2P6D4</accession>
<evidence type="ECO:0000313" key="4">
    <source>
        <dbReference type="Proteomes" id="UP001516400"/>
    </source>
</evidence>
<feature type="compositionally biased region" description="Polar residues" evidence="1">
    <location>
        <begin position="97"/>
        <end position="115"/>
    </location>
</feature>
<feature type="domain" description="PiggyBac transposable element-derived protein" evidence="2">
    <location>
        <begin position="1"/>
        <end position="86"/>
    </location>
</feature>
<dbReference type="EMBL" id="JABFTP020000185">
    <property type="protein sequence ID" value="KAL3286440.1"/>
    <property type="molecule type" value="Genomic_DNA"/>
</dbReference>
<dbReference type="PANTHER" id="PTHR47272">
    <property type="entry name" value="DDE_TNP_1_7 DOMAIN-CONTAINING PROTEIN"/>
    <property type="match status" value="1"/>
</dbReference>
<proteinExistence type="predicted"/>
<dbReference type="InterPro" id="IPR029526">
    <property type="entry name" value="PGBD"/>
</dbReference>
<gene>
    <name evidence="3" type="ORF">HHI36_000948</name>
</gene>
<evidence type="ECO:0000313" key="3">
    <source>
        <dbReference type="EMBL" id="KAL3286440.1"/>
    </source>
</evidence>
<evidence type="ECO:0000256" key="1">
    <source>
        <dbReference type="SAM" id="MobiDB-lite"/>
    </source>
</evidence>
<comment type="caution">
    <text evidence="3">The sequence shown here is derived from an EMBL/GenBank/DDBJ whole genome shotgun (WGS) entry which is preliminary data.</text>
</comment>
<dbReference type="Pfam" id="PF13843">
    <property type="entry name" value="DDE_Tnp_1_7"/>
    <property type="match status" value="1"/>
</dbReference>
<name>A0ABD2P6D4_9CUCU</name>
<dbReference type="PANTHER" id="PTHR47272:SF1">
    <property type="entry name" value="PIGGYBAC TRANSPOSABLE ELEMENT-DERIVED PROTEIN 3-LIKE"/>
    <property type="match status" value="1"/>
</dbReference>
<protein>
    <recommendedName>
        <fullName evidence="2">PiggyBac transposable element-derived protein domain-containing protein</fullName>
    </recommendedName>
</protein>
<feature type="region of interest" description="Disordered" evidence="1">
    <location>
        <begin position="86"/>
        <end position="116"/>
    </location>
</feature>
<evidence type="ECO:0000259" key="2">
    <source>
        <dbReference type="Pfam" id="PF13843"/>
    </source>
</evidence>
<sequence length="138" mass="16146">MGLVSMKALTDYWSLNLRFDPIANMTPLKIYQLLRSNPHLVDNEQNSNNRYFKIRPLLEKVRDNCLRIEEEKKFSIDEMMIPYKGTKAGRKRDIRTSDQGAKTKNSKRSQASGQSRCEEGIDWTFFNIHEEGEVQKMS</sequence>
<organism evidence="3 4">
    <name type="scientific">Cryptolaemus montrouzieri</name>
    <dbReference type="NCBI Taxonomy" id="559131"/>
    <lineage>
        <taxon>Eukaryota</taxon>
        <taxon>Metazoa</taxon>
        <taxon>Ecdysozoa</taxon>
        <taxon>Arthropoda</taxon>
        <taxon>Hexapoda</taxon>
        <taxon>Insecta</taxon>
        <taxon>Pterygota</taxon>
        <taxon>Neoptera</taxon>
        <taxon>Endopterygota</taxon>
        <taxon>Coleoptera</taxon>
        <taxon>Polyphaga</taxon>
        <taxon>Cucujiformia</taxon>
        <taxon>Coccinelloidea</taxon>
        <taxon>Coccinellidae</taxon>
        <taxon>Scymninae</taxon>
        <taxon>Scymnini</taxon>
        <taxon>Cryptolaemus</taxon>
    </lineage>
</organism>
<keyword evidence="4" id="KW-1185">Reference proteome</keyword>